<gene>
    <name evidence="5" type="ORF">NITGR_190070</name>
</gene>
<dbReference type="Pfam" id="PF17179">
    <property type="entry name" value="Fer4_22"/>
    <property type="match status" value="1"/>
</dbReference>
<dbReference type="InParanoid" id="M1YHK1"/>
<protein>
    <submittedName>
        <fullName evidence="5">Putative Nickel-dependent hydrogenase, beta subunit</fullName>
    </submittedName>
</protein>
<feature type="domain" description="4Fe-4S ferredoxin-type" evidence="4">
    <location>
        <begin position="257"/>
        <end position="289"/>
    </location>
</feature>
<reference evidence="5 6" key="1">
    <citation type="journal article" date="2013" name="Front. Microbiol.">
        <title>The genome of Nitrospina gracilis illuminates the metabolism and evolution of the major marine nitrite oxidizer.</title>
        <authorList>
            <person name="Luecker S."/>
            <person name="Nowka B."/>
            <person name="Rattei T."/>
            <person name="Spieck E."/>
            <person name="and Daims H."/>
        </authorList>
    </citation>
    <scope>NUCLEOTIDE SEQUENCE [LARGE SCALE GENOMIC DNA]</scope>
    <source>
        <strain evidence="5 6">3/211</strain>
    </source>
</reference>
<feature type="domain" description="4Fe-4S ferredoxin-type" evidence="4">
    <location>
        <begin position="338"/>
        <end position="366"/>
    </location>
</feature>
<keyword evidence="1" id="KW-0479">Metal-binding</keyword>
<dbReference type="GO" id="GO:0051536">
    <property type="term" value="F:iron-sulfur cluster binding"/>
    <property type="evidence" value="ECO:0007669"/>
    <property type="project" value="UniProtKB-KW"/>
</dbReference>
<dbReference type="OrthoDB" id="9796486at2"/>
<keyword evidence="6" id="KW-1185">Reference proteome</keyword>
<sequence length="387" mass="43488">MAELEVGEQVLLDRKGLDALLQALRRARYRVVGPTLRDQAVVYDEVRSIDDLPEGWTDEQEGGTYRLKKRDDAALFGYIISPHSWKQFLFPPRQKLWEADRKGRGMAITPSEDNAPRYALLGVRACELHAIRIQDKVFLEGPYVDPIYKAHRERAFIIAVQCTQAGNTCFCVSMNSGPKAESGFDLALTEIVQKTTSHFVVEVGSAAGARLLSRVPVKKAKAADTEKAAQARDNAVQQMGRSMKSDDLRELLQNNYEHPRWEQVAHRCLACANCTMACPTCFCSTVEDVTDLSGDHAERWRSWDSCFTLDFSYIHGGNVRHSTLSRYRQWMTHKLSTWHDQFDTSGCVGCGRCITWCPVGIDITEEVAAIRIPPPPSGNHEDEESPP</sequence>
<dbReference type="Proteomes" id="UP000011704">
    <property type="component" value="Unassembled WGS sequence"/>
</dbReference>
<dbReference type="PANTHER" id="PTHR40447:SF1">
    <property type="entry name" value="ANAEROBIC SULFITE REDUCTASE SUBUNIT A"/>
    <property type="match status" value="1"/>
</dbReference>
<dbReference type="STRING" id="1266370.NITGR_190070"/>
<comment type="caution">
    <text evidence="5">The sequence shown here is derived from an EMBL/GenBank/DDBJ whole genome shotgun (WGS) entry which is preliminary data.</text>
</comment>
<dbReference type="InterPro" id="IPR017900">
    <property type="entry name" value="4Fe4S_Fe_S_CS"/>
</dbReference>
<evidence type="ECO:0000313" key="6">
    <source>
        <dbReference type="Proteomes" id="UP000011704"/>
    </source>
</evidence>
<proteinExistence type="predicted"/>
<accession>M1YHK1</accession>
<dbReference type="PROSITE" id="PS00198">
    <property type="entry name" value="4FE4S_FER_1"/>
    <property type="match status" value="2"/>
</dbReference>
<organism evidence="5 6">
    <name type="scientific">Nitrospina gracilis (strain 3/211)</name>
    <dbReference type="NCBI Taxonomy" id="1266370"/>
    <lineage>
        <taxon>Bacteria</taxon>
        <taxon>Pseudomonadati</taxon>
        <taxon>Nitrospinota/Tectimicrobiota group</taxon>
        <taxon>Nitrospinota</taxon>
        <taxon>Nitrospinia</taxon>
        <taxon>Nitrospinales</taxon>
        <taxon>Nitrospinaceae</taxon>
        <taxon>Nitrospina</taxon>
    </lineage>
</organism>
<dbReference type="GO" id="GO:0046872">
    <property type="term" value="F:metal ion binding"/>
    <property type="evidence" value="ECO:0007669"/>
    <property type="project" value="UniProtKB-KW"/>
</dbReference>
<evidence type="ECO:0000256" key="2">
    <source>
        <dbReference type="ARBA" id="ARBA00023004"/>
    </source>
</evidence>
<dbReference type="AlphaFoldDB" id="M1YHK1"/>
<name>M1YHK1_NITG3</name>
<evidence type="ECO:0000313" key="5">
    <source>
        <dbReference type="EMBL" id="CCQ89960.1"/>
    </source>
</evidence>
<dbReference type="InterPro" id="IPR017896">
    <property type="entry name" value="4Fe4S_Fe-S-bd"/>
</dbReference>
<dbReference type="PROSITE" id="PS51379">
    <property type="entry name" value="4FE4S_FER_2"/>
    <property type="match status" value="2"/>
</dbReference>
<keyword evidence="3" id="KW-0411">Iron-sulfur</keyword>
<keyword evidence="2" id="KW-0408">Iron</keyword>
<dbReference type="RefSeq" id="WP_005006924.1">
    <property type="nucleotide sequence ID" value="NZ_HG422173.1"/>
</dbReference>
<evidence type="ECO:0000259" key="4">
    <source>
        <dbReference type="PROSITE" id="PS51379"/>
    </source>
</evidence>
<evidence type="ECO:0000256" key="1">
    <source>
        <dbReference type="ARBA" id="ARBA00022723"/>
    </source>
</evidence>
<dbReference type="SUPFAM" id="SSF46548">
    <property type="entry name" value="alpha-helical ferredoxin"/>
    <property type="match status" value="1"/>
</dbReference>
<dbReference type="EMBL" id="CAQJ01000021">
    <property type="protein sequence ID" value="CCQ89960.1"/>
    <property type="molecule type" value="Genomic_DNA"/>
</dbReference>
<dbReference type="HOGENOM" id="CLU_046702_1_0_0"/>
<evidence type="ECO:0000256" key="3">
    <source>
        <dbReference type="ARBA" id="ARBA00023014"/>
    </source>
</evidence>
<dbReference type="PANTHER" id="PTHR40447">
    <property type="entry name" value="ANAEROBIC SULFITE REDUCTASE SUBUNIT A"/>
    <property type="match status" value="1"/>
</dbReference>